<evidence type="ECO:0000256" key="2">
    <source>
        <dbReference type="SAM" id="Phobius"/>
    </source>
</evidence>
<keyword evidence="2" id="KW-0472">Membrane</keyword>
<keyword evidence="2" id="KW-1133">Transmembrane helix</keyword>
<gene>
    <name evidence="3" type="ORF">BJ993_001917</name>
</gene>
<evidence type="ECO:0000256" key="1">
    <source>
        <dbReference type="SAM" id="MobiDB-lite"/>
    </source>
</evidence>
<dbReference type="RefSeq" id="WP_179648583.1">
    <property type="nucleotide sequence ID" value="NZ_JACBZM010000001.1"/>
</dbReference>
<feature type="region of interest" description="Disordered" evidence="1">
    <location>
        <begin position="1"/>
        <end position="23"/>
    </location>
</feature>
<name>A0A7Z0CNH2_9ACTN</name>
<keyword evidence="2" id="KW-0812">Transmembrane</keyword>
<evidence type="ECO:0000313" key="4">
    <source>
        <dbReference type="Proteomes" id="UP000562045"/>
    </source>
</evidence>
<feature type="region of interest" description="Disordered" evidence="1">
    <location>
        <begin position="111"/>
        <end position="142"/>
    </location>
</feature>
<reference evidence="3 4" key="1">
    <citation type="submission" date="2020-07" db="EMBL/GenBank/DDBJ databases">
        <title>Sequencing the genomes of 1000 actinobacteria strains.</title>
        <authorList>
            <person name="Klenk H.-P."/>
        </authorList>
    </citation>
    <scope>NUCLEOTIDE SEQUENCE [LARGE SCALE GENOMIC DNA]</scope>
    <source>
        <strain evidence="3 4">DSM 15131</strain>
    </source>
</reference>
<feature type="region of interest" description="Disordered" evidence="1">
    <location>
        <begin position="155"/>
        <end position="177"/>
    </location>
</feature>
<dbReference type="AlphaFoldDB" id="A0A7Z0CNH2"/>
<proteinExistence type="predicted"/>
<feature type="transmembrane region" description="Helical" evidence="2">
    <location>
        <begin position="93"/>
        <end position="111"/>
    </location>
</feature>
<evidence type="ECO:0000313" key="3">
    <source>
        <dbReference type="EMBL" id="NYI44837.1"/>
    </source>
</evidence>
<feature type="compositionally biased region" description="Low complexity" evidence="1">
    <location>
        <begin position="161"/>
        <end position="173"/>
    </location>
</feature>
<accession>A0A7Z0CNH2</accession>
<organism evidence="3 4">
    <name type="scientific">Nocardioides aromaticivorans</name>
    <dbReference type="NCBI Taxonomy" id="200618"/>
    <lineage>
        <taxon>Bacteria</taxon>
        <taxon>Bacillati</taxon>
        <taxon>Actinomycetota</taxon>
        <taxon>Actinomycetes</taxon>
        <taxon>Propionibacteriales</taxon>
        <taxon>Nocardioidaceae</taxon>
        <taxon>Nocardioides</taxon>
    </lineage>
</organism>
<dbReference type="Proteomes" id="UP000562045">
    <property type="component" value="Unassembled WGS sequence"/>
</dbReference>
<dbReference type="EMBL" id="JACBZM010000001">
    <property type="protein sequence ID" value="NYI44837.1"/>
    <property type="molecule type" value="Genomic_DNA"/>
</dbReference>
<protein>
    <submittedName>
        <fullName evidence="3">Uncharacterized protein</fullName>
    </submittedName>
</protein>
<sequence length="276" mass="28032">MTDPTEPDAPADAADAGDAPLDPQVEAAVRRTLAAAGGPEPMPAEVTARLDGVIEELVADRSASGATVSHPENPGIVVPLDAAARRRRVRVRVLLGAAAAVVAVAAGAGIVNNDRQGDGSDAATASSDEAPARDAAGSAADDDALGEAQDFVSGNAEKDASATAAPEASSATPRRVVTEEQLRRVRPDHLREDLVALQHYSLPHPAAADYGRATLTAPADFMCETADFGSGYLVGVLYDGKPAVVAFREPVGSNQAAEVLACGTGDVLHSMILAAS</sequence>
<comment type="caution">
    <text evidence="3">The sequence shown here is derived from an EMBL/GenBank/DDBJ whole genome shotgun (WGS) entry which is preliminary data.</text>
</comment>